<keyword evidence="2" id="KW-1133">Transmembrane helix</keyword>
<sequence>MNKIRKPRTPSSLALVSQPEQQWKAPQLSSTPTQSRTLQYALSLPSQRTQITAQTTGEKYWATRALMAETLLASQVSQVNLSAHLSLPGDHHRLEEIEKLKMEVHVKQARLEKLMMIFLCSLIVLLVIVVYLLYRSQRPVHHRPPYHFTIPILSPFTSVIETETSTFGTTTIVALGLILACFLYAAYRHWFNKTHGSRR</sequence>
<evidence type="ECO:0000256" key="1">
    <source>
        <dbReference type="SAM" id="MobiDB-lite"/>
    </source>
</evidence>
<evidence type="ECO:0000313" key="4">
    <source>
        <dbReference type="Proteomes" id="UP000027265"/>
    </source>
</evidence>
<dbReference type="EMBL" id="KL197721">
    <property type="protein sequence ID" value="KDQ56813.1"/>
    <property type="molecule type" value="Genomic_DNA"/>
</dbReference>
<keyword evidence="2" id="KW-0812">Transmembrane</keyword>
<keyword evidence="2" id="KW-0472">Membrane</keyword>
<reference evidence="4" key="1">
    <citation type="journal article" date="2014" name="Proc. Natl. Acad. Sci. U.S.A.">
        <title>Extensive sampling of basidiomycete genomes demonstrates inadequacy of the white-rot/brown-rot paradigm for wood decay fungi.</title>
        <authorList>
            <person name="Riley R."/>
            <person name="Salamov A.A."/>
            <person name="Brown D.W."/>
            <person name="Nagy L.G."/>
            <person name="Floudas D."/>
            <person name="Held B.W."/>
            <person name="Levasseur A."/>
            <person name="Lombard V."/>
            <person name="Morin E."/>
            <person name="Otillar R."/>
            <person name="Lindquist E.A."/>
            <person name="Sun H."/>
            <person name="LaButti K.M."/>
            <person name="Schmutz J."/>
            <person name="Jabbour D."/>
            <person name="Luo H."/>
            <person name="Baker S.E."/>
            <person name="Pisabarro A.G."/>
            <person name="Walton J.D."/>
            <person name="Blanchette R.A."/>
            <person name="Henrissat B."/>
            <person name="Martin F."/>
            <person name="Cullen D."/>
            <person name="Hibbett D.S."/>
            <person name="Grigoriev I.V."/>
        </authorList>
    </citation>
    <scope>NUCLEOTIDE SEQUENCE [LARGE SCALE GENOMIC DNA]</scope>
    <source>
        <strain evidence="4">MUCL 33604</strain>
    </source>
</reference>
<proteinExistence type="predicted"/>
<keyword evidence="4" id="KW-1185">Reference proteome</keyword>
<feature type="transmembrane region" description="Helical" evidence="2">
    <location>
        <begin position="167"/>
        <end position="187"/>
    </location>
</feature>
<dbReference type="OrthoDB" id="3265172at2759"/>
<dbReference type="InParanoid" id="A0A067PPT2"/>
<dbReference type="AlphaFoldDB" id="A0A067PPT2"/>
<feature type="region of interest" description="Disordered" evidence="1">
    <location>
        <begin position="1"/>
        <end position="32"/>
    </location>
</feature>
<accession>A0A067PPT2</accession>
<evidence type="ECO:0000256" key="2">
    <source>
        <dbReference type="SAM" id="Phobius"/>
    </source>
</evidence>
<dbReference type="Proteomes" id="UP000027265">
    <property type="component" value="Unassembled WGS sequence"/>
</dbReference>
<name>A0A067PPT2_9AGAM</name>
<organism evidence="3 4">
    <name type="scientific">Jaapia argillacea MUCL 33604</name>
    <dbReference type="NCBI Taxonomy" id="933084"/>
    <lineage>
        <taxon>Eukaryota</taxon>
        <taxon>Fungi</taxon>
        <taxon>Dikarya</taxon>
        <taxon>Basidiomycota</taxon>
        <taxon>Agaricomycotina</taxon>
        <taxon>Agaricomycetes</taxon>
        <taxon>Agaricomycetidae</taxon>
        <taxon>Jaapiales</taxon>
        <taxon>Jaapiaceae</taxon>
        <taxon>Jaapia</taxon>
    </lineage>
</organism>
<protein>
    <submittedName>
        <fullName evidence="3">Uncharacterized protein</fullName>
    </submittedName>
</protein>
<evidence type="ECO:0000313" key="3">
    <source>
        <dbReference type="EMBL" id="KDQ56813.1"/>
    </source>
</evidence>
<dbReference type="HOGENOM" id="CLU_099959_0_0_1"/>
<feature type="compositionally biased region" description="Polar residues" evidence="1">
    <location>
        <begin position="9"/>
        <end position="21"/>
    </location>
</feature>
<gene>
    <name evidence="3" type="ORF">JAAARDRAFT_59053</name>
</gene>
<feature type="transmembrane region" description="Helical" evidence="2">
    <location>
        <begin position="114"/>
        <end position="134"/>
    </location>
</feature>